<dbReference type="GO" id="GO:0016301">
    <property type="term" value="F:kinase activity"/>
    <property type="evidence" value="ECO:0007669"/>
    <property type="project" value="UniProtKB-KW"/>
</dbReference>
<evidence type="ECO:0000256" key="2">
    <source>
        <dbReference type="ARBA" id="ARBA00022679"/>
    </source>
</evidence>
<evidence type="ECO:0000313" key="8">
    <source>
        <dbReference type="Proteomes" id="UP000320791"/>
    </source>
</evidence>
<keyword evidence="2" id="KW-0808">Transferase</keyword>
<name>A0A5C5UHC9_9CORY</name>
<dbReference type="GO" id="GO:0005524">
    <property type="term" value="F:ATP binding"/>
    <property type="evidence" value="ECO:0007669"/>
    <property type="project" value="UniProtKB-KW"/>
</dbReference>
<dbReference type="EMBL" id="VOHM01000013">
    <property type="protein sequence ID" value="TWT25012.1"/>
    <property type="molecule type" value="Genomic_DNA"/>
</dbReference>
<dbReference type="OrthoDB" id="9795789at2"/>
<keyword evidence="5" id="KW-0067">ATP-binding</keyword>
<sequence>MITICGEGLVDLVPVEKAPMAPLQPALGGGPFNVAITASRLGARTRFLSRASIDAFGEALVARLQAEGVDTTHVQRGPEPTTLALTSIGVDGSASYTFYTEGTADRLVDPPADVTTDIACFGTCSLALEPGASRYAELLHRLAGEGTLIALDPNIREFYATDAHRAFLHSLLPDVTLLKLAEEEVDFLGETDVPVRVITRGAAGLTVETRTGLRIDVPALSVDVQDTIGAGDTIMGALLAQIAARSDGDVKPAEVIERLGAEEWRDILEYAATAAAITCSRVGAQPPTHQEVEAFRLAHRGR</sequence>
<gene>
    <name evidence="7" type="ORF">FRX94_07035</name>
</gene>
<proteinExistence type="inferred from homology"/>
<dbReference type="PROSITE" id="PS00584">
    <property type="entry name" value="PFKB_KINASES_2"/>
    <property type="match status" value="1"/>
</dbReference>
<dbReference type="Gene3D" id="3.40.1190.20">
    <property type="match status" value="1"/>
</dbReference>
<feature type="domain" description="Carbohydrate kinase PfkB" evidence="6">
    <location>
        <begin position="26"/>
        <end position="288"/>
    </location>
</feature>
<organism evidence="7 8">
    <name type="scientific">Corynebacterium canis</name>
    <dbReference type="NCBI Taxonomy" id="679663"/>
    <lineage>
        <taxon>Bacteria</taxon>
        <taxon>Bacillati</taxon>
        <taxon>Actinomycetota</taxon>
        <taxon>Actinomycetes</taxon>
        <taxon>Mycobacteriales</taxon>
        <taxon>Corynebacteriaceae</taxon>
        <taxon>Corynebacterium</taxon>
    </lineage>
</organism>
<dbReference type="PANTHER" id="PTHR43085:SF1">
    <property type="entry name" value="PSEUDOURIDINE KINASE-RELATED"/>
    <property type="match status" value="1"/>
</dbReference>
<keyword evidence="4 7" id="KW-0418">Kinase</keyword>
<comment type="similarity">
    <text evidence="1">Belongs to the carbohydrate kinase PfkB family.</text>
</comment>
<protein>
    <submittedName>
        <fullName evidence="7">Carbohydrate kinase</fullName>
    </submittedName>
</protein>
<evidence type="ECO:0000259" key="6">
    <source>
        <dbReference type="Pfam" id="PF00294"/>
    </source>
</evidence>
<dbReference type="Pfam" id="PF00294">
    <property type="entry name" value="PfkB"/>
    <property type="match status" value="1"/>
</dbReference>
<evidence type="ECO:0000313" key="7">
    <source>
        <dbReference type="EMBL" id="TWT25012.1"/>
    </source>
</evidence>
<dbReference type="PANTHER" id="PTHR43085">
    <property type="entry name" value="HEXOKINASE FAMILY MEMBER"/>
    <property type="match status" value="1"/>
</dbReference>
<evidence type="ECO:0000256" key="1">
    <source>
        <dbReference type="ARBA" id="ARBA00010688"/>
    </source>
</evidence>
<comment type="caution">
    <text evidence="7">The sequence shown here is derived from an EMBL/GenBank/DDBJ whole genome shotgun (WGS) entry which is preliminary data.</text>
</comment>
<dbReference type="AlphaFoldDB" id="A0A5C5UHC9"/>
<dbReference type="InterPro" id="IPR011611">
    <property type="entry name" value="PfkB_dom"/>
</dbReference>
<evidence type="ECO:0000256" key="3">
    <source>
        <dbReference type="ARBA" id="ARBA00022741"/>
    </source>
</evidence>
<accession>A0A5C5UHC9</accession>
<evidence type="ECO:0000256" key="5">
    <source>
        <dbReference type="ARBA" id="ARBA00022840"/>
    </source>
</evidence>
<dbReference type="InterPro" id="IPR029056">
    <property type="entry name" value="Ribokinase-like"/>
</dbReference>
<dbReference type="InterPro" id="IPR050306">
    <property type="entry name" value="PfkB_Carbo_kinase"/>
</dbReference>
<dbReference type="CDD" id="cd01167">
    <property type="entry name" value="bac_FRK"/>
    <property type="match status" value="1"/>
</dbReference>
<dbReference type="Proteomes" id="UP000320791">
    <property type="component" value="Unassembled WGS sequence"/>
</dbReference>
<reference evidence="7 8" key="1">
    <citation type="submission" date="2019-08" db="EMBL/GenBank/DDBJ databases">
        <authorList>
            <person name="Lei W."/>
        </authorList>
    </citation>
    <scope>NUCLEOTIDE SEQUENCE [LARGE SCALE GENOMIC DNA]</scope>
    <source>
        <strain evidence="7 8">CCUG 58627</strain>
    </source>
</reference>
<keyword evidence="8" id="KW-1185">Reference proteome</keyword>
<dbReference type="InterPro" id="IPR002173">
    <property type="entry name" value="Carboh/pur_kinase_PfkB_CS"/>
</dbReference>
<dbReference type="RefSeq" id="WP_146324424.1">
    <property type="nucleotide sequence ID" value="NZ_BAABLR010000010.1"/>
</dbReference>
<keyword evidence="3" id="KW-0547">Nucleotide-binding</keyword>
<dbReference type="SUPFAM" id="SSF53613">
    <property type="entry name" value="Ribokinase-like"/>
    <property type="match status" value="1"/>
</dbReference>
<evidence type="ECO:0000256" key="4">
    <source>
        <dbReference type="ARBA" id="ARBA00022777"/>
    </source>
</evidence>